<protein>
    <submittedName>
        <fullName evidence="13">Membrane peptidoglycan carboxypeptidase</fullName>
    </submittedName>
</protein>
<evidence type="ECO:0000256" key="4">
    <source>
        <dbReference type="ARBA" id="ARBA00022679"/>
    </source>
</evidence>
<dbReference type="InterPro" id="IPR001460">
    <property type="entry name" value="PCN-bd_Tpept"/>
</dbReference>
<evidence type="ECO:0000256" key="7">
    <source>
        <dbReference type="ARBA" id="ARBA00034000"/>
    </source>
</evidence>
<dbReference type="EMBL" id="JAGIOO010000001">
    <property type="protein sequence ID" value="MBP2473110.1"/>
    <property type="molecule type" value="Genomic_DNA"/>
</dbReference>
<dbReference type="InterPro" id="IPR023346">
    <property type="entry name" value="Lysozyme-like_dom_sf"/>
</dbReference>
<sequence length="787" mass="83761">MTGSTEDGTPFESLLTDEAPARRVRWRRVGGALLKLTGLCALGGVLAAGVLFPLAGGAGGAAVLASDDVDRTAAELIADEPAQITTMLDNKGRPFAHVYDQYRIPVAAADISPVVKNAIVAIEDHRFYEHQGVDPVALGRAAVANAVAGRISQGGSTLTQQYVKNHLTHVAATNAAERSRAQEQSLARKVRELRISLQLEHTLSKDEILARYLNTVPFGQGAFGIQAAARAYFDTTQDKLGIAQAALLAGVVNEPSALNPYRWPERALLRRNVVLDEMVRQGRIPAEVGAAEKKTTLDLAPEPARPANGCVGIGELGYFCDYVLKYLEGAGFNRDDLRRGGYTIQTTLDRDALAVVKEAVDAEVPPETRHAANAMAVVEPGKDKHRVRALAANRAYGLDRGAGETTLGLPYALQNLGAGSIYKIFTAAAYLDQGGTIHESVPVPDFYVSDVFLGGAASCPPGALGLRKYCVRNAGEYQGRMSLQDALAVSPNTTFVHLLEKTGVKAAVDMAQKLGLRSLGTTTAQEDRKKRSIAQFFSDHNFGSFTLGPTPTSTMELANVGATLASEGTWCPPTPVEGVRDRRGQAVPVREQACEQAVSPGLANALTVALGKDSTSGTANAAARAAKWTRPMAGKTGTTQEHKSAGFLGFTPQLSAAVFTFDDTPTPQTLCDGGARPPRPCAAGRYIYGGKYSARTWYRAMGTIMNGMPVAELPEVDRKYLHSDRPRLPDVGQPVRPRPTGARPTEGEPPPTAQPTTPVVTPSRPPTSVRPTTIVVPPPTRTRPDEG</sequence>
<dbReference type="SUPFAM" id="SSF56601">
    <property type="entry name" value="beta-lactamase/transpeptidase-like"/>
    <property type="match status" value="1"/>
</dbReference>
<proteinExistence type="predicted"/>
<dbReference type="PANTHER" id="PTHR32282">
    <property type="entry name" value="BINDING PROTEIN TRANSPEPTIDASE, PUTATIVE-RELATED"/>
    <property type="match status" value="1"/>
</dbReference>
<evidence type="ECO:0000256" key="5">
    <source>
        <dbReference type="ARBA" id="ARBA00022801"/>
    </source>
</evidence>
<keyword evidence="10" id="KW-0472">Membrane</keyword>
<organism evidence="13 14">
    <name type="scientific">Crossiella equi</name>
    <dbReference type="NCBI Taxonomy" id="130796"/>
    <lineage>
        <taxon>Bacteria</taxon>
        <taxon>Bacillati</taxon>
        <taxon>Actinomycetota</taxon>
        <taxon>Actinomycetes</taxon>
        <taxon>Pseudonocardiales</taxon>
        <taxon>Pseudonocardiaceae</taxon>
        <taxon>Crossiella</taxon>
    </lineage>
</organism>
<dbReference type="SUPFAM" id="SSF53955">
    <property type="entry name" value="Lysozyme-like"/>
    <property type="match status" value="1"/>
</dbReference>
<dbReference type="InterPro" id="IPR036950">
    <property type="entry name" value="PBP_transglycosylase"/>
</dbReference>
<dbReference type="Gene3D" id="3.40.710.10">
    <property type="entry name" value="DD-peptidase/beta-lactamase superfamily"/>
    <property type="match status" value="1"/>
</dbReference>
<feature type="domain" description="Glycosyl transferase family 51" evidence="12">
    <location>
        <begin position="93"/>
        <end position="278"/>
    </location>
</feature>
<dbReference type="Pfam" id="PF00912">
    <property type="entry name" value="Transgly"/>
    <property type="match status" value="1"/>
</dbReference>
<dbReference type="InterPro" id="IPR012338">
    <property type="entry name" value="Beta-lactam/transpept-like"/>
</dbReference>
<keyword evidence="10" id="KW-0812">Transmembrane</keyword>
<dbReference type="RefSeq" id="WP_209706690.1">
    <property type="nucleotide sequence ID" value="NZ_JAGIOO010000001.1"/>
</dbReference>
<keyword evidence="2" id="KW-0645">Protease</keyword>
<reference evidence="13 14" key="1">
    <citation type="submission" date="2021-03" db="EMBL/GenBank/DDBJ databases">
        <title>Sequencing the genomes of 1000 actinobacteria strains.</title>
        <authorList>
            <person name="Klenk H.-P."/>
        </authorList>
    </citation>
    <scope>NUCLEOTIDE SEQUENCE [LARGE SCALE GENOMIC DNA]</scope>
    <source>
        <strain evidence="13 14">DSM 44580</strain>
    </source>
</reference>
<feature type="transmembrane region" description="Helical" evidence="10">
    <location>
        <begin position="32"/>
        <end position="55"/>
    </location>
</feature>
<evidence type="ECO:0000256" key="1">
    <source>
        <dbReference type="ARBA" id="ARBA00022645"/>
    </source>
</evidence>
<evidence type="ECO:0000256" key="3">
    <source>
        <dbReference type="ARBA" id="ARBA00022676"/>
    </source>
</evidence>
<keyword evidence="6" id="KW-0511">Multifunctional enzyme</keyword>
<keyword evidence="1 13" id="KW-0121">Carboxypeptidase</keyword>
<comment type="catalytic activity">
    <reaction evidence="7">
        <text>Preferential cleavage: (Ac)2-L-Lys-D-Ala-|-D-Ala. Also transpeptidation of peptidyl-alanyl moieties that are N-acyl substituents of D-alanine.</text>
        <dbReference type="EC" id="3.4.16.4"/>
    </reaction>
</comment>
<evidence type="ECO:0000256" key="9">
    <source>
        <dbReference type="SAM" id="MobiDB-lite"/>
    </source>
</evidence>
<keyword evidence="4" id="KW-0808">Transferase</keyword>
<evidence type="ECO:0000256" key="2">
    <source>
        <dbReference type="ARBA" id="ARBA00022670"/>
    </source>
</evidence>
<gene>
    <name evidence="13" type="ORF">JOF53_001982</name>
</gene>
<evidence type="ECO:0000259" key="12">
    <source>
        <dbReference type="Pfam" id="PF00912"/>
    </source>
</evidence>
<feature type="compositionally biased region" description="Low complexity" evidence="9">
    <location>
        <begin position="754"/>
        <end position="775"/>
    </location>
</feature>
<accession>A0ABS5ABP0</accession>
<comment type="caution">
    <text evidence="13">The sequence shown here is derived from an EMBL/GenBank/DDBJ whole genome shotgun (WGS) entry which is preliminary data.</text>
</comment>
<evidence type="ECO:0000256" key="6">
    <source>
        <dbReference type="ARBA" id="ARBA00023268"/>
    </source>
</evidence>
<dbReference type="PANTHER" id="PTHR32282:SF33">
    <property type="entry name" value="PEPTIDOGLYCAN GLYCOSYLTRANSFERASE"/>
    <property type="match status" value="1"/>
</dbReference>
<keyword evidence="10" id="KW-1133">Transmembrane helix</keyword>
<dbReference type="Gene3D" id="1.10.3810.10">
    <property type="entry name" value="Biosynthetic peptidoglycan transglycosylase-like"/>
    <property type="match status" value="1"/>
</dbReference>
<keyword evidence="5" id="KW-0378">Hydrolase</keyword>
<dbReference type="Proteomes" id="UP001519363">
    <property type="component" value="Unassembled WGS sequence"/>
</dbReference>
<evidence type="ECO:0000256" key="8">
    <source>
        <dbReference type="ARBA" id="ARBA00049902"/>
    </source>
</evidence>
<dbReference type="Pfam" id="PF00905">
    <property type="entry name" value="Transpeptidase"/>
    <property type="match status" value="1"/>
</dbReference>
<feature type="region of interest" description="Disordered" evidence="9">
    <location>
        <begin position="723"/>
        <end position="787"/>
    </location>
</feature>
<dbReference type="InterPro" id="IPR050396">
    <property type="entry name" value="Glycosyltr_51/Transpeptidase"/>
</dbReference>
<name>A0ABS5ABP0_9PSEU</name>
<dbReference type="GO" id="GO:0004180">
    <property type="term" value="F:carboxypeptidase activity"/>
    <property type="evidence" value="ECO:0007669"/>
    <property type="project" value="UniProtKB-KW"/>
</dbReference>
<evidence type="ECO:0000259" key="11">
    <source>
        <dbReference type="Pfam" id="PF00905"/>
    </source>
</evidence>
<evidence type="ECO:0000256" key="10">
    <source>
        <dbReference type="SAM" id="Phobius"/>
    </source>
</evidence>
<feature type="domain" description="Penicillin-binding protein transpeptidase" evidence="11">
    <location>
        <begin position="416"/>
        <end position="643"/>
    </location>
</feature>
<evidence type="ECO:0000313" key="14">
    <source>
        <dbReference type="Proteomes" id="UP001519363"/>
    </source>
</evidence>
<evidence type="ECO:0000313" key="13">
    <source>
        <dbReference type="EMBL" id="MBP2473110.1"/>
    </source>
</evidence>
<comment type="catalytic activity">
    <reaction evidence="8">
        <text>[GlcNAc-(1-&gt;4)-Mur2Ac(oyl-L-Ala-gamma-D-Glu-L-Lys-D-Ala-D-Ala)](n)-di-trans,octa-cis-undecaprenyl diphosphate + beta-D-GlcNAc-(1-&gt;4)-Mur2Ac(oyl-L-Ala-gamma-D-Glu-L-Lys-D-Ala-D-Ala)-di-trans,octa-cis-undecaprenyl diphosphate = [GlcNAc-(1-&gt;4)-Mur2Ac(oyl-L-Ala-gamma-D-Glu-L-Lys-D-Ala-D-Ala)](n+1)-di-trans,octa-cis-undecaprenyl diphosphate + di-trans,octa-cis-undecaprenyl diphosphate + H(+)</text>
        <dbReference type="Rhea" id="RHEA:23708"/>
        <dbReference type="Rhea" id="RHEA-COMP:9602"/>
        <dbReference type="Rhea" id="RHEA-COMP:9603"/>
        <dbReference type="ChEBI" id="CHEBI:15378"/>
        <dbReference type="ChEBI" id="CHEBI:58405"/>
        <dbReference type="ChEBI" id="CHEBI:60033"/>
        <dbReference type="ChEBI" id="CHEBI:78435"/>
        <dbReference type="EC" id="2.4.99.28"/>
    </reaction>
</comment>
<keyword evidence="14" id="KW-1185">Reference proteome</keyword>
<dbReference type="InterPro" id="IPR001264">
    <property type="entry name" value="Glyco_trans_51"/>
</dbReference>
<keyword evidence="3" id="KW-0328">Glycosyltransferase</keyword>